<keyword evidence="1" id="KW-0472">Membrane</keyword>
<gene>
    <name evidence="2" type="ORF">CWS72_03180</name>
</gene>
<accession>A0A2N3Q0G8</accession>
<keyword evidence="1" id="KW-0812">Transmembrane</keyword>
<evidence type="ECO:0000313" key="3">
    <source>
        <dbReference type="Proteomes" id="UP000233293"/>
    </source>
</evidence>
<dbReference type="EMBL" id="PIUM01000002">
    <property type="protein sequence ID" value="PKU26145.1"/>
    <property type="molecule type" value="Genomic_DNA"/>
</dbReference>
<dbReference type="AlphaFoldDB" id="A0A2N3Q0G8"/>
<sequence length="87" mass="9835">MAMSSLGALFDRLGKQHRLWRNLFFAALVLLLGLNLMIRPEEAHFGWDAYPGAFAAFGLVVGFVLLLILEKIVRPLIARKEDFYGDI</sequence>
<proteinExistence type="predicted"/>
<name>A0A2N3Q0G8_9PROT</name>
<feature type="transmembrane region" description="Helical" evidence="1">
    <location>
        <begin position="20"/>
        <end position="38"/>
    </location>
</feature>
<keyword evidence="1" id="KW-1133">Transmembrane helix</keyword>
<feature type="transmembrane region" description="Helical" evidence="1">
    <location>
        <begin position="50"/>
        <end position="69"/>
    </location>
</feature>
<organism evidence="2 3">
    <name type="scientific">Telmatospirillum siberiense</name>
    <dbReference type="NCBI Taxonomy" id="382514"/>
    <lineage>
        <taxon>Bacteria</taxon>
        <taxon>Pseudomonadati</taxon>
        <taxon>Pseudomonadota</taxon>
        <taxon>Alphaproteobacteria</taxon>
        <taxon>Rhodospirillales</taxon>
        <taxon>Rhodospirillaceae</taxon>
        <taxon>Telmatospirillum</taxon>
    </lineage>
</organism>
<comment type="caution">
    <text evidence="2">The sequence shown here is derived from an EMBL/GenBank/DDBJ whole genome shotgun (WGS) entry which is preliminary data.</text>
</comment>
<dbReference type="Proteomes" id="UP000233293">
    <property type="component" value="Unassembled WGS sequence"/>
</dbReference>
<keyword evidence="3" id="KW-1185">Reference proteome</keyword>
<protein>
    <submittedName>
        <fullName evidence="2">Uncharacterized protein</fullName>
    </submittedName>
</protein>
<evidence type="ECO:0000313" key="2">
    <source>
        <dbReference type="EMBL" id="PKU26145.1"/>
    </source>
</evidence>
<evidence type="ECO:0000256" key="1">
    <source>
        <dbReference type="SAM" id="Phobius"/>
    </source>
</evidence>
<reference evidence="3" key="1">
    <citation type="submission" date="2017-12" db="EMBL/GenBank/DDBJ databases">
        <title>Draft genome sequence of Telmatospirillum siberiense 26-4b1T, an acidotolerant peatland alphaproteobacterium potentially involved in sulfur cycling.</title>
        <authorList>
            <person name="Hausmann B."/>
            <person name="Pjevac P."/>
            <person name="Schreck K."/>
            <person name="Herbold C.W."/>
            <person name="Daims H."/>
            <person name="Wagner M."/>
            <person name="Pester M."/>
            <person name="Loy A."/>
        </authorList>
    </citation>
    <scope>NUCLEOTIDE SEQUENCE [LARGE SCALE GENOMIC DNA]</scope>
    <source>
        <strain evidence="3">26-4b1</strain>
    </source>
</reference>